<dbReference type="FunFam" id="1.20.1740.10:FF:000001">
    <property type="entry name" value="Amino acid permease"/>
    <property type="match status" value="1"/>
</dbReference>
<evidence type="ECO:0000256" key="2">
    <source>
        <dbReference type="ARBA" id="ARBA00022448"/>
    </source>
</evidence>
<protein>
    <submittedName>
        <fullName evidence="9">Gamma-aminobutyrate permease</fullName>
    </submittedName>
</protein>
<dbReference type="InterPro" id="IPR004840">
    <property type="entry name" value="Amino_acid_permease_CS"/>
</dbReference>
<dbReference type="RefSeq" id="WP_049667290.1">
    <property type="nucleotide sequence ID" value="NZ_JBIVOC010000013.1"/>
</dbReference>
<keyword evidence="6 7" id="KW-0472">Membrane</keyword>
<evidence type="ECO:0000256" key="4">
    <source>
        <dbReference type="ARBA" id="ARBA00022970"/>
    </source>
</evidence>
<evidence type="ECO:0000256" key="7">
    <source>
        <dbReference type="SAM" id="Phobius"/>
    </source>
</evidence>
<dbReference type="PATRIC" id="fig|582475.4.peg.5017"/>
<proteinExistence type="predicted"/>
<name>A0A0K9F9T6_9BACI</name>
<dbReference type="OrthoDB" id="9780162at2"/>
<dbReference type="InterPro" id="IPR050524">
    <property type="entry name" value="APC_YAT"/>
</dbReference>
<feature type="transmembrane region" description="Helical" evidence="7">
    <location>
        <begin position="215"/>
        <end position="238"/>
    </location>
</feature>
<dbReference type="InterPro" id="IPR004841">
    <property type="entry name" value="AA-permease/SLC12A_dom"/>
</dbReference>
<dbReference type="PROSITE" id="PS00218">
    <property type="entry name" value="AMINO_ACID_PERMEASE_1"/>
    <property type="match status" value="1"/>
</dbReference>
<reference evidence="10" key="1">
    <citation type="submission" date="2015-07" db="EMBL/GenBank/DDBJ databases">
        <authorList>
            <consortium name="Consortium for Microbial Forensics and Genomics (microFORGE)"/>
            <person name="Knight B.M."/>
            <person name="Roberts D.P."/>
            <person name="Lin D."/>
            <person name="Hari K."/>
            <person name="Fletcher J."/>
            <person name="Melcher U."/>
            <person name="Blagden T."/>
            <person name="Winegar R.A."/>
        </authorList>
    </citation>
    <scope>NUCLEOTIDE SEQUENCE [LARGE SCALE GENOMIC DNA]</scope>
    <source>
        <strain evidence="10">DSM 23493</strain>
    </source>
</reference>
<feature type="transmembrane region" description="Helical" evidence="7">
    <location>
        <begin position="351"/>
        <end position="372"/>
    </location>
</feature>
<dbReference type="Proteomes" id="UP000037326">
    <property type="component" value="Unassembled WGS sequence"/>
</dbReference>
<feature type="transmembrane region" description="Helical" evidence="7">
    <location>
        <begin position="33"/>
        <end position="57"/>
    </location>
</feature>
<keyword evidence="4" id="KW-0029">Amino-acid transport</keyword>
<comment type="subcellular location">
    <subcellularLocation>
        <location evidence="1">Membrane</location>
        <topology evidence="1">Multi-pass membrane protein</topology>
    </subcellularLocation>
</comment>
<dbReference type="GO" id="GO:0015171">
    <property type="term" value="F:amino acid transmembrane transporter activity"/>
    <property type="evidence" value="ECO:0007669"/>
    <property type="project" value="TreeGrafter"/>
</dbReference>
<dbReference type="PANTHER" id="PTHR43341:SF1">
    <property type="entry name" value="GENERAL AMINO-ACID PERMEASE GAP1"/>
    <property type="match status" value="1"/>
</dbReference>
<dbReference type="EMBL" id="LFXJ01000006">
    <property type="protein sequence ID" value="KMY30866.1"/>
    <property type="molecule type" value="Genomic_DNA"/>
</dbReference>
<sequence>MVLKKENSISHEDSPIIILGEENLKKGLKARHLTMISIGGAIGTGLFLSSGAAISTAGPGGALLAYTLVGAMIFFVMTSLGELAAFMPTSGAFSTYGTKFVDPAFGFAIGWTYWFNWAMTIAAELSASTMIMKFWFPDSSSILWSGSFLAIIFLLNFLSVKGYGEGEYWLSLVKVSAIVIFIIVGLLMIFGIMGGEAVGFKNFTVDDAPFSGGTLGVFIVFIAAGFSFQGTEIVGVAAGESENPAKNVPTAIKSVFWRILLFYIFAILIIGLIIPYTNPNLQSENVMVSPFTMVFEKAGFAFAASLMNAVILSAVLSAGNSSLYASTRMLYSMAKEGQAPRIFGKLNKRGVPVAGMILTCAVGMLAFLASFFGDGVVYMWLMNAIGITGFIFWLGISVSHYRFRKAFIAQGYSLDDLPYRAKWFPIGPIFAIACGLIVIIAQNFQAFMAEEVDWGSVVAAYLGIPFFLSLWFGYKIIKKTKVVNLKDVNFEFEIKNLK</sequence>
<organism evidence="9 10">
    <name type="scientific">Lysinibacillus xylanilyticus</name>
    <dbReference type="NCBI Taxonomy" id="582475"/>
    <lineage>
        <taxon>Bacteria</taxon>
        <taxon>Bacillati</taxon>
        <taxon>Bacillota</taxon>
        <taxon>Bacilli</taxon>
        <taxon>Bacillales</taxon>
        <taxon>Bacillaceae</taxon>
        <taxon>Lysinibacillus</taxon>
    </lineage>
</organism>
<keyword evidence="5 7" id="KW-1133">Transmembrane helix</keyword>
<evidence type="ECO:0000259" key="8">
    <source>
        <dbReference type="Pfam" id="PF00324"/>
    </source>
</evidence>
<gene>
    <name evidence="9" type="ORF">ACZ11_14635</name>
</gene>
<dbReference type="PANTHER" id="PTHR43341">
    <property type="entry name" value="AMINO ACID PERMEASE"/>
    <property type="match status" value="1"/>
</dbReference>
<evidence type="ECO:0000313" key="10">
    <source>
        <dbReference type="Proteomes" id="UP000037326"/>
    </source>
</evidence>
<dbReference type="GO" id="GO:0016020">
    <property type="term" value="C:membrane"/>
    <property type="evidence" value="ECO:0007669"/>
    <property type="project" value="UniProtKB-SubCell"/>
</dbReference>
<dbReference type="Pfam" id="PF00324">
    <property type="entry name" value="AA_permease"/>
    <property type="match status" value="1"/>
</dbReference>
<comment type="caution">
    <text evidence="9">The sequence shown here is derived from an EMBL/GenBank/DDBJ whole genome shotgun (WGS) entry which is preliminary data.</text>
</comment>
<evidence type="ECO:0000256" key="1">
    <source>
        <dbReference type="ARBA" id="ARBA00004141"/>
    </source>
</evidence>
<feature type="transmembrane region" description="Helical" evidence="7">
    <location>
        <begin position="100"/>
        <end position="122"/>
    </location>
</feature>
<feature type="transmembrane region" description="Helical" evidence="7">
    <location>
        <begin position="259"/>
        <end position="278"/>
    </location>
</feature>
<feature type="transmembrane region" description="Helical" evidence="7">
    <location>
        <begin position="423"/>
        <end position="442"/>
    </location>
</feature>
<feature type="transmembrane region" description="Helical" evidence="7">
    <location>
        <begin position="63"/>
        <end position="88"/>
    </location>
</feature>
<dbReference type="AlphaFoldDB" id="A0A0K9F9T6"/>
<accession>A0A0K9F9T6</accession>
<feature type="transmembrane region" description="Helical" evidence="7">
    <location>
        <begin position="172"/>
        <end position="195"/>
    </location>
</feature>
<feature type="domain" description="Amino acid permease/ SLC12A" evidence="8">
    <location>
        <begin position="32"/>
        <end position="483"/>
    </location>
</feature>
<dbReference type="PIRSF" id="PIRSF006060">
    <property type="entry name" value="AA_transporter"/>
    <property type="match status" value="1"/>
</dbReference>
<evidence type="ECO:0000256" key="6">
    <source>
        <dbReference type="ARBA" id="ARBA00023136"/>
    </source>
</evidence>
<feature type="transmembrane region" description="Helical" evidence="7">
    <location>
        <begin position="454"/>
        <end position="474"/>
    </location>
</feature>
<dbReference type="Gene3D" id="1.20.1740.10">
    <property type="entry name" value="Amino acid/polyamine transporter I"/>
    <property type="match status" value="1"/>
</dbReference>
<dbReference type="GeneID" id="96599463"/>
<feature type="transmembrane region" description="Helical" evidence="7">
    <location>
        <begin position="298"/>
        <end position="319"/>
    </location>
</feature>
<keyword evidence="3 7" id="KW-0812">Transmembrane</keyword>
<evidence type="ECO:0000256" key="5">
    <source>
        <dbReference type="ARBA" id="ARBA00022989"/>
    </source>
</evidence>
<feature type="transmembrane region" description="Helical" evidence="7">
    <location>
        <begin position="378"/>
        <end position="403"/>
    </location>
</feature>
<evidence type="ECO:0000256" key="3">
    <source>
        <dbReference type="ARBA" id="ARBA00022692"/>
    </source>
</evidence>
<keyword evidence="2" id="KW-0813">Transport</keyword>
<evidence type="ECO:0000313" key="9">
    <source>
        <dbReference type="EMBL" id="KMY30866.1"/>
    </source>
</evidence>
<feature type="transmembrane region" description="Helical" evidence="7">
    <location>
        <begin position="142"/>
        <end position="160"/>
    </location>
</feature>